<dbReference type="EMBL" id="JBHTMP010000044">
    <property type="protein sequence ID" value="MFD1324219.1"/>
    <property type="molecule type" value="Genomic_DNA"/>
</dbReference>
<keyword evidence="5" id="KW-1185">Reference proteome</keyword>
<dbReference type="GO" id="GO:0016779">
    <property type="term" value="F:nucleotidyltransferase activity"/>
    <property type="evidence" value="ECO:0007669"/>
    <property type="project" value="UniProtKB-KW"/>
</dbReference>
<dbReference type="Pfam" id="PF13427">
    <property type="entry name" value="AadA_C"/>
    <property type="match status" value="1"/>
</dbReference>
<dbReference type="InterPro" id="IPR002934">
    <property type="entry name" value="Polymerase_NTP_transf_dom"/>
</dbReference>
<proteinExistence type="predicted"/>
<evidence type="ECO:0000313" key="4">
    <source>
        <dbReference type="EMBL" id="MFD1324219.1"/>
    </source>
</evidence>
<accession>A0ABW3YID2</accession>
<evidence type="ECO:0000256" key="1">
    <source>
        <dbReference type="ARBA" id="ARBA00022679"/>
    </source>
</evidence>
<evidence type="ECO:0000313" key="5">
    <source>
        <dbReference type="Proteomes" id="UP001597260"/>
    </source>
</evidence>
<dbReference type="RefSeq" id="WP_377574489.1">
    <property type="nucleotide sequence ID" value="NZ_JBHTMP010000044.1"/>
</dbReference>
<dbReference type="Pfam" id="PF01909">
    <property type="entry name" value="NTP_transf_2"/>
    <property type="match status" value="1"/>
</dbReference>
<organism evidence="4 5">
    <name type="scientific">Micromonospora sonneratiae</name>
    <dbReference type="NCBI Taxonomy" id="1184706"/>
    <lineage>
        <taxon>Bacteria</taxon>
        <taxon>Bacillati</taxon>
        <taxon>Actinomycetota</taxon>
        <taxon>Actinomycetes</taxon>
        <taxon>Micromonosporales</taxon>
        <taxon>Micromonosporaceae</taxon>
        <taxon>Micromonospora</taxon>
    </lineage>
</organism>
<keyword evidence="4" id="KW-0548">Nucleotidyltransferase</keyword>
<protein>
    <submittedName>
        <fullName evidence="4">Aminoglycoside adenylyltransferase domain-containing protein</fullName>
    </submittedName>
</protein>
<keyword evidence="1" id="KW-0808">Transferase</keyword>
<dbReference type="CDD" id="cd05403">
    <property type="entry name" value="NT_KNTase_like"/>
    <property type="match status" value="1"/>
</dbReference>
<dbReference type="InterPro" id="IPR043519">
    <property type="entry name" value="NT_sf"/>
</dbReference>
<name>A0ABW3YID2_9ACTN</name>
<reference evidence="5" key="1">
    <citation type="journal article" date="2019" name="Int. J. Syst. Evol. Microbiol.">
        <title>The Global Catalogue of Microorganisms (GCM) 10K type strain sequencing project: providing services to taxonomists for standard genome sequencing and annotation.</title>
        <authorList>
            <consortium name="The Broad Institute Genomics Platform"/>
            <consortium name="The Broad Institute Genome Sequencing Center for Infectious Disease"/>
            <person name="Wu L."/>
            <person name="Ma J."/>
        </authorList>
    </citation>
    <scope>NUCLEOTIDE SEQUENCE [LARGE SCALE GENOMIC DNA]</scope>
    <source>
        <strain evidence="5">JCM 31037</strain>
    </source>
</reference>
<feature type="domain" description="Adenylyltransferase AadA C-terminal" evidence="3">
    <location>
        <begin position="183"/>
        <end position="235"/>
    </location>
</feature>
<dbReference type="SUPFAM" id="SSF81301">
    <property type="entry name" value="Nucleotidyltransferase"/>
    <property type="match status" value="1"/>
</dbReference>
<gene>
    <name evidence="4" type="ORF">ACFQ4H_24345</name>
</gene>
<dbReference type="InterPro" id="IPR025184">
    <property type="entry name" value="AadA_C"/>
</dbReference>
<feature type="domain" description="Polymerase nucleotidyl transferase" evidence="2">
    <location>
        <begin position="23"/>
        <end position="56"/>
    </location>
</feature>
<evidence type="ECO:0000259" key="3">
    <source>
        <dbReference type="Pfam" id="PF13427"/>
    </source>
</evidence>
<dbReference type="Proteomes" id="UP001597260">
    <property type="component" value="Unassembled WGS sequence"/>
</dbReference>
<sequence>MVVPPGADEAIEAYFAAVDAEAPGLVEGIYLVGSVALDDFHPGASDIDFVAVTGDVLSDADVAALERAHVALTPYLRRQFFDGLYVTWRDLGDDPARSRPGACVEQNRLRRRVAGTGDPVAWHTLASRGVTVRGPRREEVRIWTDRTVLAAWTHRNLDEYWRVWLRRSSRLRSRPGLATLAPTGPVWGVLGVSRLHYTLATGRITSKRGAGEYARQAFDVRWQRIVDECLRIRTGAPGRSRYRSPLHRRRDALDFVAMAIEDAHRIDDFAGPDVDE</sequence>
<comment type="caution">
    <text evidence="4">The sequence shown here is derived from an EMBL/GenBank/DDBJ whole genome shotgun (WGS) entry which is preliminary data.</text>
</comment>
<evidence type="ECO:0000259" key="2">
    <source>
        <dbReference type="Pfam" id="PF01909"/>
    </source>
</evidence>